<evidence type="ECO:0000313" key="4">
    <source>
        <dbReference type="EMBL" id="CAF4089804.1"/>
    </source>
</evidence>
<dbReference type="AlphaFoldDB" id="A0A815CPZ3"/>
<keyword evidence="5" id="KW-1185">Reference proteome</keyword>
<name>A0A815CPZ3_9BILA</name>
<accession>A0A815CPZ3</accession>
<evidence type="ECO:0000313" key="1">
    <source>
        <dbReference type="EMBL" id="CAF1097099.1"/>
    </source>
</evidence>
<dbReference type="Proteomes" id="UP000681722">
    <property type="component" value="Unassembled WGS sequence"/>
</dbReference>
<evidence type="ECO:0000313" key="2">
    <source>
        <dbReference type="EMBL" id="CAF1287317.1"/>
    </source>
</evidence>
<reference evidence="2" key="1">
    <citation type="submission" date="2021-02" db="EMBL/GenBank/DDBJ databases">
        <authorList>
            <person name="Nowell W R."/>
        </authorList>
    </citation>
    <scope>NUCLEOTIDE SEQUENCE</scope>
</reference>
<dbReference type="EMBL" id="CAJOBA010009751">
    <property type="protein sequence ID" value="CAF3858531.1"/>
    <property type="molecule type" value="Genomic_DNA"/>
</dbReference>
<dbReference type="EMBL" id="CAJNOK010009735">
    <property type="protein sequence ID" value="CAF1097099.1"/>
    <property type="molecule type" value="Genomic_DNA"/>
</dbReference>
<proteinExistence type="predicted"/>
<organism evidence="2 5">
    <name type="scientific">Didymodactylos carnosus</name>
    <dbReference type="NCBI Taxonomy" id="1234261"/>
    <lineage>
        <taxon>Eukaryota</taxon>
        <taxon>Metazoa</taxon>
        <taxon>Spiralia</taxon>
        <taxon>Gnathifera</taxon>
        <taxon>Rotifera</taxon>
        <taxon>Eurotatoria</taxon>
        <taxon>Bdelloidea</taxon>
        <taxon>Philodinida</taxon>
        <taxon>Philodinidae</taxon>
        <taxon>Didymodactylos</taxon>
    </lineage>
</organism>
<comment type="caution">
    <text evidence="2">The sequence shown here is derived from an EMBL/GenBank/DDBJ whole genome shotgun (WGS) entry which is preliminary data.</text>
</comment>
<dbReference type="EMBL" id="CAJNOQ010011890">
    <property type="protein sequence ID" value="CAF1287317.1"/>
    <property type="molecule type" value="Genomic_DNA"/>
</dbReference>
<dbReference type="Proteomes" id="UP000663829">
    <property type="component" value="Unassembled WGS sequence"/>
</dbReference>
<evidence type="ECO:0000313" key="5">
    <source>
        <dbReference type="Proteomes" id="UP000663829"/>
    </source>
</evidence>
<evidence type="ECO:0000313" key="3">
    <source>
        <dbReference type="EMBL" id="CAF3858531.1"/>
    </source>
</evidence>
<dbReference type="EMBL" id="CAJOBC010030922">
    <property type="protein sequence ID" value="CAF4089804.1"/>
    <property type="molecule type" value="Genomic_DNA"/>
</dbReference>
<sequence>MSIARDQENLQTVTSTVITNRTSEPIMCYLHYHGENEENEIVRETINGDGGELRVEEKYSKSGAHKAKAITIIEIELKNDKKFVMDKLVNPNVVFDVTEKIFCIKDVL</sequence>
<gene>
    <name evidence="2" type="ORF">GPM918_LOCUS27855</name>
    <name evidence="1" type="ORF">OVA965_LOCUS19106</name>
    <name evidence="4" type="ORF">SRO942_LOCUS28265</name>
    <name evidence="3" type="ORF">TMI583_LOCUS19117</name>
</gene>
<dbReference type="Proteomes" id="UP000677228">
    <property type="component" value="Unassembled WGS sequence"/>
</dbReference>
<dbReference type="Proteomes" id="UP000682733">
    <property type="component" value="Unassembled WGS sequence"/>
</dbReference>
<protein>
    <submittedName>
        <fullName evidence="2">Uncharacterized protein</fullName>
    </submittedName>
</protein>